<evidence type="ECO:0000256" key="11">
    <source>
        <dbReference type="PIRSR" id="PIRSR006246-2"/>
    </source>
</evidence>
<dbReference type="RefSeq" id="WP_108826279.1">
    <property type="nucleotide sequence ID" value="NZ_CP023004.1"/>
</dbReference>
<evidence type="ECO:0000256" key="3">
    <source>
        <dbReference type="ARBA" id="ARBA00022793"/>
    </source>
</evidence>
<evidence type="ECO:0000256" key="9">
    <source>
        <dbReference type="HAMAP-Rule" id="MF_00446"/>
    </source>
</evidence>
<evidence type="ECO:0000256" key="13">
    <source>
        <dbReference type="PIRSR" id="PIRSR006246-5"/>
    </source>
</evidence>
<evidence type="ECO:0000313" key="14">
    <source>
        <dbReference type="EMBL" id="AWI10728.1"/>
    </source>
</evidence>
<dbReference type="AlphaFoldDB" id="A0A2U8E708"/>
<dbReference type="GO" id="GO:0006523">
    <property type="term" value="P:alanine biosynthetic process"/>
    <property type="evidence" value="ECO:0007669"/>
    <property type="project" value="InterPro"/>
</dbReference>
<accession>A0A2U8E708</accession>
<protein>
    <recommendedName>
        <fullName evidence="9">Aspartate 1-decarboxylase</fullName>
        <ecNumber evidence="9">4.1.1.11</ecNumber>
    </recommendedName>
    <alternativeName>
        <fullName evidence="9">Aspartate alpha-decarboxylase</fullName>
    </alternativeName>
    <component>
        <recommendedName>
            <fullName evidence="9">Aspartate 1-decarboxylase beta chain</fullName>
        </recommendedName>
    </component>
    <component>
        <recommendedName>
            <fullName evidence="9">Aspartate 1-decarboxylase alpha chain</fullName>
        </recommendedName>
    </component>
</protein>
<dbReference type="Proteomes" id="UP000244896">
    <property type="component" value="Chromosome"/>
</dbReference>
<feature type="active site" description="Proton donor" evidence="9 10">
    <location>
        <position position="58"/>
    </location>
</feature>
<gene>
    <name evidence="9" type="primary">panD</name>
    <name evidence="14" type="ORF">CKA38_14920</name>
</gene>
<evidence type="ECO:0000256" key="5">
    <source>
        <dbReference type="ARBA" id="ARBA00023145"/>
    </source>
</evidence>
<keyword evidence="7 9" id="KW-0704">Schiff base</keyword>
<proteinExistence type="inferred from homology"/>
<dbReference type="PANTHER" id="PTHR21012">
    <property type="entry name" value="ASPARTATE 1-DECARBOXYLASE"/>
    <property type="match status" value="1"/>
</dbReference>
<keyword evidence="6 9" id="KW-0456">Lyase</keyword>
<feature type="active site" description="Schiff-base intermediate with substrate; via pyruvic acid" evidence="9 10">
    <location>
        <position position="25"/>
    </location>
</feature>
<reference evidence="14 15" key="1">
    <citation type="journal article" date="2018" name="Syst. Appl. Microbiol.">
        <title>Ereboglobus luteus gen. nov. sp. nov. from cockroach guts, and new insights into the oxygen relationship of the genera Opitutus and Didymococcus (Verrucomicrobia: Opitutaceae).</title>
        <authorList>
            <person name="Tegtmeier D."/>
            <person name="Belitz A."/>
            <person name="Radek R."/>
            <person name="Heimerl T."/>
            <person name="Brune A."/>
        </authorList>
    </citation>
    <scope>NUCLEOTIDE SEQUENCE [LARGE SCALE GENOMIC DNA]</scope>
    <source>
        <strain evidence="14 15">Ho45</strain>
    </source>
</reference>
<evidence type="ECO:0000256" key="8">
    <source>
        <dbReference type="ARBA" id="ARBA00023317"/>
    </source>
</evidence>
<keyword evidence="5 9" id="KW-0865">Zymogen</keyword>
<dbReference type="GO" id="GO:0015940">
    <property type="term" value="P:pantothenate biosynthetic process"/>
    <property type="evidence" value="ECO:0007669"/>
    <property type="project" value="UniProtKB-UniRule"/>
</dbReference>
<feature type="binding site" evidence="9 11">
    <location>
        <position position="57"/>
    </location>
    <ligand>
        <name>substrate</name>
    </ligand>
</feature>
<dbReference type="GO" id="GO:0005829">
    <property type="term" value="C:cytosol"/>
    <property type="evidence" value="ECO:0007669"/>
    <property type="project" value="TreeGrafter"/>
</dbReference>
<dbReference type="GO" id="GO:0004068">
    <property type="term" value="F:aspartate 1-decarboxylase activity"/>
    <property type="evidence" value="ECO:0007669"/>
    <property type="project" value="UniProtKB-UniRule"/>
</dbReference>
<dbReference type="EMBL" id="CP023004">
    <property type="protein sequence ID" value="AWI10728.1"/>
    <property type="molecule type" value="Genomic_DNA"/>
</dbReference>
<comment type="PTM">
    <text evidence="9 12">Is synthesized initially as an inactive proenzyme, which is activated by self-cleavage at a specific serine bond to produce a beta-subunit with a hydroxyl group at its C-terminus and an alpha-subunit with a pyruvoyl group at its N-terminus.</text>
</comment>
<dbReference type="KEGG" id="elut:CKA38_14920"/>
<evidence type="ECO:0000256" key="4">
    <source>
        <dbReference type="ARBA" id="ARBA00022813"/>
    </source>
</evidence>
<dbReference type="Pfam" id="PF02261">
    <property type="entry name" value="Asp_decarbox"/>
    <property type="match status" value="1"/>
</dbReference>
<dbReference type="Gene3D" id="2.40.40.20">
    <property type="match status" value="1"/>
</dbReference>
<keyword evidence="3 9" id="KW-0210">Decarboxylase</keyword>
<feature type="binding site" evidence="9 11">
    <location>
        <begin position="73"/>
        <end position="75"/>
    </location>
    <ligand>
        <name>substrate</name>
    </ligand>
</feature>
<comment type="subcellular location">
    <subcellularLocation>
        <location evidence="9">Cytoplasm</location>
    </subcellularLocation>
</comment>
<keyword evidence="2 9" id="KW-0566">Pantothenate biosynthesis</keyword>
<comment type="catalytic activity">
    <reaction evidence="9">
        <text>L-aspartate + H(+) = beta-alanine + CO2</text>
        <dbReference type="Rhea" id="RHEA:19497"/>
        <dbReference type="ChEBI" id="CHEBI:15378"/>
        <dbReference type="ChEBI" id="CHEBI:16526"/>
        <dbReference type="ChEBI" id="CHEBI:29991"/>
        <dbReference type="ChEBI" id="CHEBI:57966"/>
        <dbReference type="EC" id="4.1.1.11"/>
    </reaction>
</comment>
<evidence type="ECO:0000256" key="10">
    <source>
        <dbReference type="PIRSR" id="PIRSR006246-1"/>
    </source>
</evidence>
<keyword evidence="1 9" id="KW-0963">Cytoplasm</keyword>
<dbReference type="PIRSF" id="PIRSF006246">
    <property type="entry name" value="Asp_decarbox"/>
    <property type="match status" value="1"/>
</dbReference>
<evidence type="ECO:0000313" key="15">
    <source>
        <dbReference type="Proteomes" id="UP000244896"/>
    </source>
</evidence>
<dbReference type="UniPathway" id="UPA00028">
    <property type="reaction ID" value="UER00002"/>
</dbReference>
<keyword evidence="15" id="KW-1185">Reference proteome</keyword>
<organism evidence="14 15">
    <name type="scientific">Ereboglobus luteus</name>
    <dbReference type="NCBI Taxonomy" id="1796921"/>
    <lineage>
        <taxon>Bacteria</taxon>
        <taxon>Pseudomonadati</taxon>
        <taxon>Verrucomicrobiota</taxon>
        <taxon>Opitutia</taxon>
        <taxon>Opitutales</taxon>
        <taxon>Opitutaceae</taxon>
        <taxon>Ereboglobus</taxon>
    </lineage>
</organism>
<comment type="pathway">
    <text evidence="9">Cofactor biosynthesis; (R)-pantothenate biosynthesis; beta-alanine from L-aspartate: step 1/1.</text>
</comment>
<evidence type="ECO:0000256" key="6">
    <source>
        <dbReference type="ARBA" id="ARBA00023239"/>
    </source>
</evidence>
<name>A0A2U8E708_9BACT</name>
<dbReference type="PANTHER" id="PTHR21012:SF0">
    <property type="entry name" value="ASPARTATE 1-DECARBOXYLASE"/>
    <property type="match status" value="1"/>
</dbReference>
<evidence type="ECO:0000256" key="7">
    <source>
        <dbReference type="ARBA" id="ARBA00023270"/>
    </source>
</evidence>
<feature type="chain" id="PRO_5016197315" description="Aspartate 1-decarboxylase beta chain" evidence="9 13">
    <location>
        <begin position="1"/>
        <end position="24"/>
    </location>
</feature>
<evidence type="ECO:0000256" key="2">
    <source>
        <dbReference type="ARBA" id="ARBA00022655"/>
    </source>
</evidence>
<dbReference type="InterPro" id="IPR009010">
    <property type="entry name" value="Asp_de-COase-like_dom_sf"/>
</dbReference>
<comment type="subunit">
    <text evidence="9">Heterooctamer of four alpha and four beta subunits.</text>
</comment>
<dbReference type="HAMAP" id="MF_00446">
    <property type="entry name" value="PanD"/>
    <property type="match status" value="1"/>
</dbReference>
<dbReference type="SUPFAM" id="SSF50692">
    <property type="entry name" value="ADC-like"/>
    <property type="match status" value="1"/>
</dbReference>
<comment type="function">
    <text evidence="9">Catalyzes the pyruvoyl-dependent decarboxylation of aspartate to produce beta-alanine.</text>
</comment>
<dbReference type="EC" id="4.1.1.11" evidence="9"/>
<keyword evidence="8 9" id="KW-0670">Pyruvate</keyword>
<dbReference type="CDD" id="cd06919">
    <property type="entry name" value="Asp_decarbox"/>
    <property type="match status" value="1"/>
</dbReference>
<dbReference type="OrthoDB" id="9803983at2"/>
<dbReference type="InterPro" id="IPR003190">
    <property type="entry name" value="Asp_decarbox"/>
</dbReference>
<feature type="modified residue" description="Pyruvic acid (Ser)" evidence="9 12">
    <location>
        <position position="25"/>
    </location>
</feature>
<feature type="chain" id="PRO_5016197316" description="Aspartate 1-decarboxylase alpha chain" evidence="9 13">
    <location>
        <begin position="25"/>
        <end position="121"/>
    </location>
</feature>
<keyword evidence="4 9" id="KW-0068">Autocatalytic cleavage</keyword>
<comment type="cofactor">
    <cofactor evidence="9 10">
        <name>pyruvate</name>
        <dbReference type="ChEBI" id="CHEBI:15361"/>
    </cofactor>
    <text evidence="9 10">Binds 1 pyruvoyl group covalently per subunit.</text>
</comment>
<sequence length="121" mass="13426">MQLNLVKSKIHRAEVTDMSLNYEGSLAIDIELMEMVGLRHYEKILVSNLANGERFETYAIAAPAGSRVFSLNGATAHLGKRGDLITIMSFANVDEKEAEGWKPQVLLLSEANKKIVKLSHK</sequence>
<evidence type="ECO:0000256" key="12">
    <source>
        <dbReference type="PIRSR" id="PIRSR006246-3"/>
    </source>
</evidence>
<evidence type="ECO:0000256" key="1">
    <source>
        <dbReference type="ARBA" id="ARBA00022490"/>
    </source>
</evidence>
<comment type="similarity">
    <text evidence="9">Belongs to the PanD family.</text>
</comment>
<dbReference type="NCBIfam" id="TIGR00223">
    <property type="entry name" value="panD"/>
    <property type="match status" value="1"/>
</dbReference>